<dbReference type="SUPFAM" id="SSF48726">
    <property type="entry name" value="Immunoglobulin"/>
    <property type="match status" value="1"/>
</dbReference>
<proteinExistence type="predicted"/>
<evidence type="ECO:0000313" key="2">
    <source>
        <dbReference type="EMBL" id="MPC36231.1"/>
    </source>
</evidence>
<dbReference type="SMART" id="SM00409">
    <property type="entry name" value="IG"/>
    <property type="match status" value="1"/>
</dbReference>
<dbReference type="EMBL" id="VSRR010003455">
    <property type="protein sequence ID" value="MPC36231.1"/>
    <property type="molecule type" value="Genomic_DNA"/>
</dbReference>
<accession>A0A5B7ENZ6</accession>
<dbReference type="PANTHER" id="PTHR22255">
    <property type="entry name" value="LP06548P"/>
    <property type="match status" value="1"/>
</dbReference>
<comment type="caution">
    <text evidence="2">The sequence shown here is derived from an EMBL/GenBank/DDBJ whole genome shotgun (WGS) entry which is preliminary data.</text>
</comment>
<dbReference type="InterPro" id="IPR007110">
    <property type="entry name" value="Ig-like_dom"/>
</dbReference>
<evidence type="ECO:0000313" key="3">
    <source>
        <dbReference type="Proteomes" id="UP000324222"/>
    </source>
</evidence>
<dbReference type="Pfam" id="PF00047">
    <property type="entry name" value="ig"/>
    <property type="match status" value="1"/>
</dbReference>
<dbReference type="Pfam" id="PF23069">
    <property type="entry name" value="DUF7042"/>
    <property type="match status" value="1"/>
</dbReference>
<dbReference type="AlphaFoldDB" id="A0A5B7ENZ6"/>
<dbReference type="PROSITE" id="PS50835">
    <property type="entry name" value="IG_LIKE"/>
    <property type="match status" value="1"/>
</dbReference>
<keyword evidence="3" id="KW-1185">Reference proteome</keyword>
<sequence length="415" mass="46187">MTSARCRRTQDGLCFALDENSELMNLVRLNTEAVHCPITGPRQYLLELPRQSCEDNVSLISSSTESLLQFQYPSCWVLANPSRPVAEEFECVADWAEGSTHYLIAKLVSNSSLYLEQLYRCFTYTQGQEDRHAYIMGHNDSPVCGDRRYLMTYKISELIGEAPLSVTGLGEWDISVESSEGAVLPCRASVVLGSVISWVREIEGKSDVITLDDHILTRSSRYSLDMGPLRPGNTSKYDLIIADVQPGDAGTYRCMLRNRKGGGQGVSHSMSLTVTETPKYEQCILPVHWSGEWWSKEEGNIPIGDGIFGGSVCDIALGDKFLMRGTTYKLLFITCLLFSFAAPPATHATLCKRCTSTFSIIRNASQVVTRLMLEYNNTLPQFHHTVAPGKSVILFLRLRTQVLSILLNGTKEKTP</sequence>
<reference evidence="2 3" key="1">
    <citation type="submission" date="2019-05" db="EMBL/GenBank/DDBJ databases">
        <title>Another draft genome of Portunus trituberculatus and its Hox gene families provides insights of decapod evolution.</title>
        <authorList>
            <person name="Jeong J.-H."/>
            <person name="Song I."/>
            <person name="Kim S."/>
            <person name="Choi T."/>
            <person name="Kim D."/>
            <person name="Ryu S."/>
            <person name="Kim W."/>
        </authorList>
    </citation>
    <scope>NUCLEOTIDE SEQUENCE [LARGE SCALE GENOMIC DNA]</scope>
    <source>
        <tissue evidence="2">Muscle</tissue>
    </source>
</reference>
<dbReference type="InterPro" id="IPR003599">
    <property type="entry name" value="Ig_sub"/>
</dbReference>
<dbReference type="SMART" id="SM00408">
    <property type="entry name" value="IGc2"/>
    <property type="match status" value="1"/>
</dbReference>
<dbReference type="OrthoDB" id="5985519at2759"/>
<dbReference type="InterPro" id="IPR013151">
    <property type="entry name" value="Immunoglobulin_dom"/>
</dbReference>
<dbReference type="CDD" id="cd00096">
    <property type="entry name" value="Ig"/>
    <property type="match status" value="1"/>
</dbReference>
<dbReference type="InterPro" id="IPR013783">
    <property type="entry name" value="Ig-like_fold"/>
</dbReference>
<gene>
    <name evidence="2" type="ORF">E2C01_029679</name>
</gene>
<dbReference type="Proteomes" id="UP000324222">
    <property type="component" value="Unassembled WGS sequence"/>
</dbReference>
<evidence type="ECO:0000259" key="1">
    <source>
        <dbReference type="PROSITE" id="PS50835"/>
    </source>
</evidence>
<dbReference type="InterPro" id="IPR036179">
    <property type="entry name" value="Ig-like_dom_sf"/>
</dbReference>
<organism evidence="2 3">
    <name type="scientific">Portunus trituberculatus</name>
    <name type="common">Swimming crab</name>
    <name type="synonym">Neptunus trituberculatus</name>
    <dbReference type="NCBI Taxonomy" id="210409"/>
    <lineage>
        <taxon>Eukaryota</taxon>
        <taxon>Metazoa</taxon>
        <taxon>Ecdysozoa</taxon>
        <taxon>Arthropoda</taxon>
        <taxon>Crustacea</taxon>
        <taxon>Multicrustacea</taxon>
        <taxon>Malacostraca</taxon>
        <taxon>Eumalacostraca</taxon>
        <taxon>Eucarida</taxon>
        <taxon>Decapoda</taxon>
        <taxon>Pleocyemata</taxon>
        <taxon>Brachyura</taxon>
        <taxon>Eubrachyura</taxon>
        <taxon>Portunoidea</taxon>
        <taxon>Portunidae</taxon>
        <taxon>Portuninae</taxon>
        <taxon>Portunus</taxon>
    </lineage>
</organism>
<dbReference type="InterPro" id="IPR003598">
    <property type="entry name" value="Ig_sub2"/>
</dbReference>
<name>A0A5B7ENZ6_PORTR</name>
<protein>
    <recommendedName>
        <fullName evidence="1">Ig-like domain-containing protein</fullName>
    </recommendedName>
</protein>
<dbReference type="InterPro" id="IPR055470">
    <property type="entry name" value="DUF7042"/>
</dbReference>
<feature type="domain" description="Ig-like" evidence="1">
    <location>
        <begin position="163"/>
        <end position="273"/>
    </location>
</feature>
<dbReference type="Gene3D" id="2.60.40.10">
    <property type="entry name" value="Immunoglobulins"/>
    <property type="match status" value="1"/>
</dbReference>
<dbReference type="PANTHER" id="PTHR22255:SF9">
    <property type="entry name" value="LP06548P"/>
    <property type="match status" value="1"/>
</dbReference>